<evidence type="ECO:0000256" key="1">
    <source>
        <dbReference type="SAM" id="MobiDB-lite"/>
    </source>
</evidence>
<gene>
    <name evidence="2" type="ORF">METEAL_33220</name>
</gene>
<dbReference type="Proteomes" id="UP001238179">
    <property type="component" value="Chromosome"/>
</dbReference>
<sequence>MISSTGQLTRQVDLWTRQTLAFGGFLVHLYRRLQDEKQAATALEVMAPSQERAARLGLAPVEPLDRDPPDETEAEARAWQGLVEAQMGFCSFHAMVDGPRGPRRRAERAYRAAVRGFVTAFPVEWVAERWEAILDQVSTRCADGFIQDLGEDGDPEDRAELHRLIRSNLHQGFTRAWAEQQAPAAGPGDVNYQPAEPLGARP</sequence>
<reference evidence="3" key="1">
    <citation type="journal article" date="2023" name="Int. J. Syst. Evol. Microbiol.">
        <title>Mesoterricola silvestris gen. nov., sp. nov., Mesoterricola sediminis sp. nov., Geothrix oryzae sp. nov., Geothrix edaphica sp. nov., Geothrix rubra sp. nov., and Geothrix limicola sp. nov., six novel members of Acidobacteriota isolated from soils.</title>
        <authorList>
            <person name="Itoh H."/>
            <person name="Sugisawa Y."/>
            <person name="Mise K."/>
            <person name="Xu Z."/>
            <person name="Kuniyasu M."/>
            <person name="Ushijima N."/>
            <person name="Kawano K."/>
            <person name="Kobayashi E."/>
            <person name="Shiratori Y."/>
            <person name="Masuda Y."/>
            <person name="Senoo K."/>
        </authorList>
    </citation>
    <scope>NUCLEOTIDE SEQUENCE [LARGE SCALE GENOMIC DNA]</scope>
    <source>
        <strain evidence="3">W79</strain>
    </source>
</reference>
<organism evidence="2 3">
    <name type="scientific">Mesoterricola silvestris</name>
    <dbReference type="NCBI Taxonomy" id="2927979"/>
    <lineage>
        <taxon>Bacteria</taxon>
        <taxon>Pseudomonadati</taxon>
        <taxon>Acidobacteriota</taxon>
        <taxon>Holophagae</taxon>
        <taxon>Holophagales</taxon>
        <taxon>Holophagaceae</taxon>
        <taxon>Mesoterricola</taxon>
    </lineage>
</organism>
<evidence type="ECO:0000313" key="3">
    <source>
        <dbReference type="Proteomes" id="UP001238179"/>
    </source>
</evidence>
<dbReference type="AlphaFoldDB" id="A0AA48H9A9"/>
<proteinExistence type="predicted"/>
<evidence type="ECO:0000313" key="2">
    <source>
        <dbReference type="EMBL" id="BDU74148.1"/>
    </source>
</evidence>
<protein>
    <submittedName>
        <fullName evidence="2">Uncharacterized protein</fullName>
    </submittedName>
</protein>
<dbReference type="EMBL" id="AP027080">
    <property type="protein sequence ID" value="BDU74148.1"/>
    <property type="molecule type" value="Genomic_DNA"/>
</dbReference>
<dbReference type="RefSeq" id="WP_316412819.1">
    <property type="nucleotide sequence ID" value="NZ_AP027080.1"/>
</dbReference>
<dbReference type="KEGG" id="msil:METEAL_33220"/>
<feature type="region of interest" description="Disordered" evidence="1">
    <location>
        <begin position="178"/>
        <end position="202"/>
    </location>
</feature>
<accession>A0AA48H9A9</accession>
<keyword evidence="3" id="KW-1185">Reference proteome</keyword>
<name>A0AA48H9A9_9BACT</name>